<accession>A0ABW3IBG6</accession>
<comment type="caution">
    <text evidence="2">The sequence shown here is derived from an EMBL/GenBank/DDBJ whole genome shotgun (WGS) entry which is preliminary data.</text>
</comment>
<dbReference type="SUPFAM" id="SSF52949">
    <property type="entry name" value="Macro domain-like"/>
    <property type="match status" value="1"/>
</dbReference>
<protein>
    <submittedName>
        <fullName evidence="2">Macro domain-containing protein</fullName>
    </submittedName>
</protein>
<evidence type="ECO:0000313" key="2">
    <source>
        <dbReference type="EMBL" id="MFD0975321.1"/>
    </source>
</evidence>
<dbReference type="Pfam" id="PF01661">
    <property type="entry name" value="Macro"/>
    <property type="match status" value="1"/>
</dbReference>
<feature type="domain" description="Macro" evidence="1">
    <location>
        <begin position="1"/>
        <end position="176"/>
    </location>
</feature>
<dbReference type="PANTHER" id="PTHR11106:SF27">
    <property type="entry name" value="MACRO DOMAIN-CONTAINING PROTEIN"/>
    <property type="match status" value="1"/>
</dbReference>
<sequence>MEKEIAGVRIICRQGDIVNQKDCEAVVNAANAQLTTGGGVAGAIHRAAGPELAKVARPMAPIKPGEAVITKGYDLPNDYVIHCLGPVYGKDKPEDKLLSNCYSNALKLAEQNNIESIAFPAISTGIFGYPLEEAASVAFDTILKMASGLKKVKKIVFVLHTIQDLEVHEKVLNREFNEFS</sequence>
<dbReference type="EMBL" id="JBHTJP010000002">
    <property type="protein sequence ID" value="MFD0975321.1"/>
    <property type="molecule type" value="Genomic_DNA"/>
</dbReference>
<dbReference type="Proteomes" id="UP001597100">
    <property type="component" value="Unassembled WGS sequence"/>
</dbReference>
<proteinExistence type="predicted"/>
<reference evidence="3" key="1">
    <citation type="journal article" date="2019" name="Int. J. Syst. Evol. Microbiol.">
        <title>The Global Catalogue of Microorganisms (GCM) 10K type strain sequencing project: providing services to taxonomists for standard genome sequencing and annotation.</title>
        <authorList>
            <consortium name="The Broad Institute Genomics Platform"/>
            <consortium name="The Broad Institute Genome Sequencing Center for Infectious Disease"/>
            <person name="Wu L."/>
            <person name="Ma J."/>
        </authorList>
    </citation>
    <scope>NUCLEOTIDE SEQUENCE [LARGE SCALE GENOMIC DNA]</scope>
    <source>
        <strain evidence="3">CCUG 60898</strain>
    </source>
</reference>
<evidence type="ECO:0000259" key="1">
    <source>
        <dbReference type="PROSITE" id="PS51154"/>
    </source>
</evidence>
<organism evidence="2 3">
    <name type="scientific">Salinimicrobium gaetbulicola</name>
    <dbReference type="NCBI Taxonomy" id="999702"/>
    <lineage>
        <taxon>Bacteria</taxon>
        <taxon>Pseudomonadati</taxon>
        <taxon>Bacteroidota</taxon>
        <taxon>Flavobacteriia</taxon>
        <taxon>Flavobacteriales</taxon>
        <taxon>Flavobacteriaceae</taxon>
        <taxon>Salinimicrobium</taxon>
    </lineage>
</organism>
<dbReference type="InterPro" id="IPR043472">
    <property type="entry name" value="Macro_dom-like"/>
</dbReference>
<dbReference type="Gene3D" id="3.40.220.10">
    <property type="entry name" value="Leucine Aminopeptidase, subunit E, domain 1"/>
    <property type="match status" value="1"/>
</dbReference>
<dbReference type="RefSeq" id="WP_380736330.1">
    <property type="nucleotide sequence ID" value="NZ_JBHTJP010000002.1"/>
</dbReference>
<keyword evidence="3" id="KW-1185">Reference proteome</keyword>
<name>A0ABW3IBG6_9FLAO</name>
<dbReference type="PANTHER" id="PTHR11106">
    <property type="entry name" value="GANGLIOSIDE INDUCED DIFFERENTIATION ASSOCIATED PROTEIN 2-RELATED"/>
    <property type="match status" value="1"/>
</dbReference>
<dbReference type="InterPro" id="IPR002589">
    <property type="entry name" value="Macro_dom"/>
</dbReference>
<gene>
    <name evidence="2" type="ORF">ACFQ1G_00820</name>
</gene>
<evidence type="ECO:0000313" key="3">
    <source>
        <dbReference type="Proteomes" id="UP001597100"/>
    </source>
</evidence>
<dbReference type="SMART" id="SM00506">
    <property type="entry name" value="A1pp"/>
    <property type="match status" value="1"/>
</dbReference>
<dbReference type="PROSITE" id="PS51154">
    <property type="entry name" value="MACRO"/>
    <property type="match status" value="1"/>
</dbReference>